<evidence type="ECO:0000256" key="2">
    <source>
        <dbReference type="ARBA" id="ARBA00022692"/>
    </source>
</evidence>
<comment type="caution">
    <text evidence="6">The sequence shown here is derived from an EMBL/GenBank/DDBJ whole genome shotgun (WGS) entry which is preliminary data.</text>
</comment>
<dbReference type="OrthoDB" id="582407at2"/>
<protein>
    <submittedName>
        <fullName evidence="6">VanZ family protein</fullName>
    </submittedName>
</protein>
<dbReference type="PANTHER" id="PTHR28008:SF1">
    <property type="entry name" value="DOMAIN PROTEIN, PUTATIVE (AFU_ORTHOLOGUE AFUA_3G10980)-RELATED"/>
    <property type="match status" value="1"/>
</dbReference>
<evidence type="ECO:0000256" key="4">
    <source>
        <dbReference type="ARBA" id="ARBA00023136"/>
    </source>
</evidence>
<dbReference type="PANTHER" id="PTHR28008">
    <property type="entry name" value="DOMAIN PROTEIN, PUTATIVE (AFU_ORTHOLOGUE AFUA_3G10980)-RELATED"/>
    <property type="match status" value="1"/>
</dbReference>
<name>A0A369WAM7_9GAMM</name>
<keyword evidence="4 5" id="KW-0472">Membrane</keyword>
<keyword evidence="3 5" id="KW-1133">Transmembrane helix</keyword>
<feature type="transmembrane region" description="Helical" evidence="5">
    <location>
        <begin position="91"/>
        <end position="111"/>
    </location>
</feature>
<dbReference type="Proteomes" id="UP000253769">
    <property type="component" value="Unassembled WGS sequence"/>
</dbReference>
<evidence type="ECO:0000256" key="1">
    <source>
        <dbReference type="ARBA" id="ARBA00004141"/>
    </source>
</evidence>
<dbReference type="InterPro" id="IPR035952">
    <property type="entry name" value="Rhomboid-like_sf"/>
</dbReference>
<dbReference type="GO" id="GO:0016020">
    <property type="term" value="C:membrane"/>
    <property type="evidence" value="ECO:0007669"/>
    <property type="project" value="UniProtKB-SubCell"/>
</dbReference>
<accession>A0A369WAM7</accession>
<feature type="transmembrane region" description="Helical" evidence="5">
    <location>
        <begin position="12"/>
        <end position="31"/>
    </location>
</feature>
<evidence type="ECO:0000256" key="5">
    <source>
        <dbReference type="SAM" id="Phobius"/>
    </source>
</evidence>
<evidence type="ECO:0000313" key="6">
    <source>
        <dbReference type="EMBL" id="RDE18229.1"/>
    </source>
</evidence>
<dbReference type="SUPFAM" id="SSF144091">
    <property type="entry name" value="Rhomboid-like"/>
    <property type="match status" value="1"/>
</dbReference>
<comment type="subcellular location">
    <subcellularLocation>
        <location evidence="1">Membrane</location>
        <topology evidence="1">Multi-pass membrane protein</topology>
    </subcellularLocation>
</comment>
<gene>
    <name evidence="6" type="ORF">DV711_18750</name>
</gene>
<evidence type="ECO:0000256" key="3">
    <source>
        <dbReference type="ARBA" id="ARBA00022989"/>
    </source>
</evidence>
<keyword evidence="7" id="KW-1185">Reference proteome</keyword>
<sequence>MHRLLNLVYRHWLALTLLLLSAITILSLSPLPQLPEVPGSDKTHHLIAYAALVFPLAWRQPRFWPGLILLMLGWSGAIELIQPYVNRYGEWLDLAANGGGLLCGLGLALLLRRLLRPTTEHKL</sequence>
<keyword evidence="2 5" id="KW-0812">Transmembrane</keyword>
<dbReference type="EMBL" id="QQOH01000006">
    <property type="protein sequence ID" value="RDE18229.1"/>
    <property type="molecule type" value="Genomic_DNA"/>
</dbReference>
<reference evidence="6 7" key="1">
    <citation type="submission" date="2018-07" db="EMBL/GenBank/DDBJ databases">
        <title>Motiliproteus coralliicola sp. nov., a bacterium isolated from Coral.</title>
        <authorList>
            <person name="Wang G."/>
        </authorList>
    </citation>
    <scope>NUCLEOTIDE SEQUENCE [LARGE SCALE GENOMIC DNA]</scope>
    <source>
        <strain evidence="6 7">C34</strain>
    </source>
</reference>
<dbReference type="AlphaFoldDB" id="A0A369WAM7"/>
<feature type="transmembrane region" description="Helical" evidence="5">
    <location>
        <begin position="66"/>
        <end position="85"/>
    </location>
</feature>
<evidence type="ECO:0000313" key="7">
    <source>
        <dbReference type="Proteomes" id="UP000253769"/>
    </source>
</evidence>
<proteinExistence type="predicted"/>
<feature type="transmembrane region" description="Helical" evidence="5">
    <location>
        <begin position="43"/>
        <end position="59"/>
    </location>
</feature>
<organism evidence="6 7">
    <name type="scientific">Motiliproteus coralliicola</name>
    <dbReference type="NCBI Taxonomy" id="2283196"/>
    <lineage>
        <taxon>Bacteria</taxon>
        <taxon>Pseudomonadati</taxon>
        <taxon>Pseudomonadota</taxon>
        <taxon>Gammaproteobacteria</taxon>
        <taxon>Oceanospirillales</taxon>
        <taxon>Oceanospirillaceae</taxon>
        <taxon>Motiliproteus</taxon>
    </lineage>
</organism>